<dbReference type="Gene3D" id="1.10.4160.10">
    <property type="entry name" value="Hydantoin permease"/>
    <property type="match status" value="1"/>
</dbReference>
<organism evidence="3 4">
    <name type="scientific">Penicillium chermesinum</name>
    <dbReference type="NCBI Taxonomy" id="63820"/>
    <lineage>
        <taxon>Eukaryota</taxon>
        <taxon>Fungi</taxon>
        <taxon>Dikarya</taxon>
        <taxon>Ascomycota</taxon>
        <taxon>Pezizomycotina</taxon>
        <taxon>Eurotiomycetes</taxon>
        <taxon>Eurotiomycetidae</taxon>
        <taxon>Eurotiales</taxon>
        <taxon>Aspergillaceae</taxon>
        <taxon>Penicillium</taxon>
    </lineage>
</organism>
<dbReference type="InterPro" id="IPR045225">
    <property type="entry name" value="Uracil/uridine/allantoin_perm"/>
</dbReference>
<reference evidence="3" key="2">
    <citation type="journal article" date="2023" name="IMA Fungus">
        <title>Comparative genomic study of the Penicillium genus elucidates a diverse pangenome and 15 lateral gene transfer events.</title>
        <authorList>
            <person name="Petersen C."/>
            <person name="Sorensen T."/>
            <person name="Nielsen M.R."/>
            <person name="Sondergaard T.E."/>
            <person name="Sorensen J.L."/>
            <person name="Fitzpatrick D.A."/>
            <person name="Frisvad J.C."/>
            <person name="Nielsen K.L."/>
        </authorList>
    </citation>
    <scope>NUCLEOTIDE SEQUENCE</scope>
    <source>
        <strain evidence="3">IBT 19713</strain>
    </source>
</reference>
<accession>A0A9W9PKS5</accession>
<name>A0A9W9PKS5_9EURO</name>
<evidence type="ECO:0008006" key="5">
    <source>
        <dbReference type="Google" id="ProtNLM"/>
    </source>
</evidence>
<proteinExistence type="predicted"/>
<dbReference type="GO" id="GO:0015205">
    <property type="term" value="F:nucleobase transmembrane transporter activity"/>
    <property type="evidence" value="ECO:0007669"/>
    <property type="project" value="TreeGrafter"/>
</dbReference>
<dbReference type="PANTHER" id="PTHR30618">
    <property type="entry name" value="NCS1 FAMILY PURINE/PYRIMIDINE TRANSPORTER"/>
    <property type="match status" value="1"/>
</dbReference>
<feature type="region of interest" description="Disordered" evidence="1">
    <location>
        <begin position="129"/>
        <end position="148"/>
    </location>
</feature>
<dbReference type="EMBL" id="JAPQKS010000001">
    <property type="protein sequence ID" value="KAJ5249236.1"/>
    <property type="molecule type" value="Genomic_DNA"/>
</dbReference>
<feature type="transmembrane region" description="Helical" evidence="2">
    <location>
        <begin position="82"/>
        <end position="100"/>
    </location>
</feature>
<keyword evidence="2" id="KW-0812">Transmembrane</keyword>
<evidence type="ECO:0000256" key="2">
    <source>
        <dbReference type="SAM" id="Phobius"/>
    </source>
</evidence>
<evidence type="ECO:0000313" key="3">
    <source>
        <dbReference type="EMBL" id="KAJ5249236.1"/>
    </source>
</evidence>
<keyword evidence="4" id="KW-1185">Reference proteome</keyword>
<dbReference type="Proteomes" id="UP001150941">
    <property type="component" value="Unassembled WGS sequence"/>
</dbReference>
<dbReference type="PANTHER" id="PTHR30618:SF0">
    <property type="entry name" value="PURINE-URACIL PERMEASE NCS1"/>
    <property type="match status" value="1"/>
</dbReference>
<keyword evidence="2" id="KW-0472">Membrane</keyword>
<evidence type="ECO:0000256" key="1">
    <source>
        <dbReference type="SAM" id="MobiDB-lite"/>
    </source>
</evidence>
<keyword evidence="2" id="KW-1133">Transmembrane helix</keyword>
<reference evidence="3" key="1">
    <citation type="submission" date="2022-11" db="EMBL/GenBank/DDBJ databases">
        <authorList>
            <person name="Petersen C."/>
        </authorList>
    </citation>
    <scope>NUCLEOTIDE SEQUENCE</scope>
    <source>
        <strain evidence="3">IBT 19713</strain>
    </source>
</reference>
<dbReference type="RefSeq" id="XP_058336015.1">
    <property type="nucleotide sequence ID" value="XM_058469984.1"/>
</dbReference>
<feature type="transmembrane region" description="Helical" evidence="2">
    <location>
        <begin position="42"/>
        <end position="62"/>
    </location>
</feature>
<sequence>MFDFWVINRRRYDTLALYQPWNPIYRYTSSVSWFGGISIWGWNWRAVVAFLVGVAPSLPGLINAVNSSINVGAGIHPYQFGWLLGFCGTTVVYVALSWLFPARDTQIDHAVLPDEVYDERAIIVEGVDTDKSSDREPRIQHEKMPVVG</sequence>
<gene>
    <name evidence="3" type="ORF">N7468_000687</name>
</gene>
<protein>
    <recommendedName>
        <fullName evidence="5">Allantoin permease</fullName>
    </recommendedName>
</protein>
<comment type="caution">
    <text evidence="3">The sequence shown here is derived from an EMBL/GenBank/DDBJ whole genome shotgun (WGS) entry which is preliminary data.</text>
</comment>
<dbReference type="AlphaFoldDB" id="A0A9W9PKS5"/>
<dbReference type="GO" id="GO:0005886">
    <property type="term" value="C:plasma membrane"/>
    <property type="evidence" value="ECO:0007669"/>
    <property type="project" value="TreeGrafter"/>
</dbReference>
<dbReference type="OrthoDB" id="2018619at2759"/>
<evidence type="ECO:0000313" key="4">
    <source>
        <dbReference type="Proteomes" id="UP001150941"/>
    </source>
</evidence>
<dbReference type="GeneID" id="83197287"/>